<dbReference type="Proteomes" id="UP000076532">
    <property type="component" value="Unassembled WGS sequence"/>
</dbReference>
<evidence type="ECO:0000256" key="2">
    <source>
        <dbReference type="ARBA" id="ARBA00022801"/>
    </source>
</evidence>
<dbReference type="SMART" id="SM00490">
    <property type="entry name" value="HELICc"/>
    <property type="match status" value="1"/>
</dbReference>
<dbReference type="GO" id="GO:0016787">
    <property type="term" value="F:hydrolase activity"/>
    <property type="evidence" value="ECO:0007669"/>
    <property type="project" value="UniProtKB-KW"/>
</dbReference>
<evidence type="ECO:0000256" key="6">
    <source>
        <dbReference type="SAM" id="MobiDB-lite"/>
    </source>
</evidence>
<keyword evidence="10" id="KW-1185">Reference proteome</keyword>
<evidence type="ECO:0000313" key="9">
    <source>
        <dbReference type="EMBL" id="KZP28341.1"/>
    </source>
</evidence>
<dbReference type="EMBL" id="KV417504">
    <property type="protein sequence ID" value="KZP28341.1"/>
    <property type="molecule type" value="Genomic_DNA"/>
</dbReference>
<dbReference type="InterPro" id="IPR027417">
    <property type="entry name" value="P-loop_NTPase"/>
</dbReference>
<comment type="catalytic activity">
    <reaction evidence="5">
        <text>ATP + H2O = ADP + phosphate + H(+)</text>
        <dbReference type="Rhea" id="RHEA:13065"/>
        <dbReference type="ChEBI" id="CHEBI:15377"/>
        <dbReference type="ChEBI" id="CHEBI:15378"/>
        <dbReference type="ChEBI" id="CHEBI:30616"/>
        <dbReference type="ChEBI" id="CHEBI:43474"/>
        <dbReference type="ChEBI" id="CHEBI:456216"/>
        <dbReference type="EC" id="3.6.4.13"/>
    </reaction>
</comment>
<dbReference type="Pfam" id="PF00270">
    <property type="entry name" value="DEAD"/>
    <property type="match status" value="1"/>
</dbReference>
<dbReference type="EC" id="3.6.4.13" evidence="5"/>
<dbReference type="OrthoDB" id="193716at2759"/>
<dbReference type="GO" id="GO:0003723">
    <property type="term" value="F:RNA binding"/>
    <property type="evidence" value="ECO:0007669"/>
    <property type="project" value="UniProtKB-UniRule"/>
</dbReference>
<evidence type="ECO:0000259" key="8">
    <source>
        <dbReference type="PROSITE" id="PS51194"/>
    </source>
</evidence>
<dbReference type="SMART" id="SM00487">
    <property type="entry name" value="DEXDc"/>
    <property type="match status" value="1"/>
</dbReference>
<evidence type="ECO:0000256" key="1">
    <source>
        <dbReference type="ARBA" id="ARBA00022741"/>
    </source>
</evidence>
<protein>
    <recommendedName>
        <fullName evidence="5">ATP-dependent RNA helicase</fullName>
        <ecNumber evidence="5">3.6.4.13</ecNumber>
    </recommendedName>
</protein>
<evidence type="ECO:0000256" key="5">
    <source>
        <dbReference type="RuleBase" id="RU365068"/>
    </source>
</evidence>
<dbReference type="CDD" id="cd18787">
    <property type="entry name" value="SF2_C_DEAD"/>
    <property type="match status" value="1"/>
</dbReference>
<evidence type="ECO:0000313" key="10">
    <source>
        <dbReference type="Proteomes" id="UP000076532"/>
    </source>
</evidence>
<dbReference type="Gene3D" id="3.40.50.300">
    <property type="entry name" value="P-loop containing nucleotide triphosphate hydrolases"/>
    <property type="match status" value="2"/>
</dbReference>
<organism evidence="9 10">
    <name type="scientific">Athelia psychrophila</name>
    <dbReference type="NCBI Taxonomy" id="1759441"/>
    <lineage>
        <taxon>Eukaryota</taxon>
        <taxon>Fungi</taxon>
        <taxon>Dikarya</taxon>
        <taxon>Basidiomycota</taxon>
        <taxon>Agaricomycotina</taxon>
        <taxon>Agaricomycetes</taxon>
        <taxon>Agaricomycetidae</taxon>
        <taxon>Atheliales</taxon>
        <taxon>Atheliaceae</taxon>
        <taxon>Athelia</taxon>
    </lineage>
</organism>
<feature type="compositionally biased region" description="Low complexity" evidence="6">
    <location>
        <begin position="71"/>
        <end position="84"/>
    </location>
</feature>
<comment type="domain">
    <text evidence="5">The Q motif is unique to and characteristic of the DEAD box family of RNA helicases and controls ATP binding and hydrolysis.</text>
</comment>
<proteinExistence type="inferred from homology"/>
<keyword evidence="1 5" id="KW-0547">Nucleotide-binding</keyword>
<dbReference type="InterPro" id="IPR014001">
    <property type="entry name" value="Helicase_ATP-bd"/>
</dbReference>
<feature type="region of interest" description="Disordered" evidence="6">
    <location>
        <begin position="663"/>
        <end position="755"/>
    </location>
</feature>
<comment type="similarity">
    <text evidence="5">Belongs to the DEAD box helicase family.</text>
</comment>
<feature type="domain" description="Helicase C-terminal" evidence="8">
    <location>
        <begin position="394"/>
        <end position="554"/>
    </location>
</feature>
<dbReference type="AlphaFoldDB" id="A0A166RJM3"/>
<gene>
    <name evidence="9" type="ORF">FIBSPDRAFT_852847</name>
</gene>
<dbReference type="InterPro" id="IPR011545">
    <property type="entry name" value="DEAD/DEAH_box_helicase_dom"/>
</dbReference>
<keyword evidence="5" id="KW-0347">Helicase</keyword>
<dbReference type="PROSITE" id="PS51194">
    <property type="entry name" value="HELICASE_CTER"/>
    <property type="match status" value="1"/>
</dbReference>
<dbReference type="PROSITE" id="PS51192">
    <property type="entry name" value="HELICASE_ATP_BIND_1"/>
    <property type="match status" value="1"/>
</dbReference>
<dbReference type="InterPro" id="IPR001650">
    <property type="entry name" value="Helicase_C-like"/>
</dbReference>
<reference evidence="9 10" key="1">
    <citation type="journal article" date="2016" name="Mol. Biol. Evol.">
        <title>Comparative Genomics of Early-Diverging Mushroom-Forming Fungi Provides Insights into the Origins of Lignocellulose Decay Capabilities.</title>
        <authorList>
            <person name="Nagy L.G."/>
            <person name="Riley R."/>
            <person name="Tritt A."/>
            <person name="Adam C."/>
            <person name="Daum C."/>
            <person name="Floudas D."/>
            <person name="Sun H."/>
            <person name="Yadav J.S."/>
            <person name="Pangilinan J."/>
            <person name="Larsson K.H."/>
            <person name="Matsuura K."/>
            <person name="Barry K."/>
            <person name="Labutti K."/>
            <person name="Kuo R."/>
            <person name="Ohm R.A."/>
            <person name="Bhattacharya S.S."/>
            <person name="Shirouzu T."/>
            <person name="Yoshinaga Y."/>
            <person name="Martin F.M."/>
            <person name="Grigoriev I.V."/>
            <person name="Hibbett D.S."/>
        </authorList>
    </citation>
    <scope>NUCLEOTIDE SEQUENCE [LARGE SCALE GENOMIC DNA]</scope>
    <source>
        <strain evidence="9 10">CBS 109695</strain>
    </source>
</reference>
<dbReference type="GO" id="GO:0005524">
    <property type="term" value="F:ATP binding"/>
    <property type="evidence" value="ECO:0007669"/>
    <property type="project" value="UniProtKB-UniRule"/>
</dbReference>
<dbReference type="GO" id="GO:0003724">
    <property type="term" value="F:RNA helicase activity"/>
    <property type="evidence" value="ECO:0007669"/>
    <property type="project" value="UniProtKB-EC"/>
</dbReference>
<comment type="function">
    <text evidence="5">RNA helicase.</text>
</comment>
<feature type="compositionally biased region" description="Gly residues" evidence="6">
    <location>
        <begin position="726"/>
        <end position="739"/>
    </location>
</feature>
<evidence type="ECO:0000256" key="3">
    <source>
        <dbReference type="ARBA" id="ARBA00022840"/>
    </source>
</evidence>
<keyword evidence="2 5" id="KW-0378">Hydrolase</keyword>
<feature type="compositionally biased region" description="Basic and acidic residues" evidence="6">
    <location>
        <begin position="703"/>
        <end position="720"/>
    </location>
</feature>
<keyword evidence="3 5" id="KW-0067">ATP-binding</keyword>
<evidence type="ECO:0000259" key="7">
    <source>
        <dbReference type="PROSITE" id="PS51192"/>
    </source>
</evidence>
<dbReference type="Pfam" id="PF00271">
    <property type="entry name" value="Helicase_C"/>
    <property type="match status" value="1"/>
</dbReference>
<feature type="domain" description="Helicase ATP-binding" evidence="7">
    <location>
        <begin position="160"/>
        <end position="366"/>
    </location>
</feature>
<feature type="region of interest" description="Disordered" evidence="6">
    <location>
        <begin position="58"/>
        <end position="101"/>
    </location>
</feature>
<evidence type="ECO:0000256" key="4">
    <source>
        <dbReference type="ARBA" id="ARBA00022884"/>
    </source>
</evidence>
<dbReference type="STRING" id="436010.A0A166RJM3"/>
<keyword evidence="4 5" id="KW-0694">RNA-binding</keyword>
<sequence length="755" mass="81228">MASSLLTRAGLRTCAFTARRLPGLGVQSSFLHTTPLARSPPTPAQVAEVAADFKNRTAQPLARSDLPNRGATPAPSLLRPAPSADPTLDPGAPAQPMDMATGMSGATAVPFASLHGKVSPETLKALTVKPFTLTNMSPVQAEVLPLLPQIAEPYSGALGADGKALPRDVLVKARTGTGKTLAFLVPAVEARLKAIEAHGLQAVKDAGLTTDKALKHRAERIYAREAVGTLIISPTRELATQIANEALRLTHHHAGFEVRLFVGGSSKRMQMRDWMKGRRDIVVATPGRLRDLLTSEPEIVRGLSKTGVFVLDEADTLLDMGFRDDIDAIAEYLPKTPQRQTFLFSATVSRNIQQIARATLDKNHVFINTVSAADSPVHAHVPQFHTVLPSAAEQLPHALRLLAHDQLTHPGASKVIVFLPTTKMTQLFATFLRELGRSVLPSGARTKVYEIHSKRTQDSRTHTSDAFRADASGASILVTSDVSARGVDYPGVTRVVQVGIPQSPDQYIHRVGRTGRAGKAGGRADLVLLPWECGFVTWQLTDVPMKPLTVNELTAQVAELAAAYDADPAAAGPFAYPAPLGAKLERTALQRAVQALLDNVDEEAIKETFASLLGYYLAKSPELRVQKGVILQGCRDWATGACGLPVPPYKLGVGDGRTKRYGAPMGEARGVRERGAGAPRWAERGSVRGNERRAREGPVAPREYSRDERDPRGGAEEYRGMRYGAKEGGYQGRSEGGYQGRSASPRGDARVRRSD</sequence>
<name>A0A166RJM3_9AGAM</name>
<dbReference type="PANTHER" id="PTHR24031">
    <property type="entry name" value="RNA HELICASE"/>
    <property type="match status" value="1"/>
</dbReference>
<accession>A0A166RJM3</accession>
<dbReference type="SUPFAM" id="SSF52540">
    <property type="entry name" value="P-loop containing nucleoside triphosphate hydrolases"/>
    <property type="match status" value="1"/>
</dbReference>
<feature type="compositionally biased region" description="Basic and acidic residues" evidence="6">
    <location>
        <begin position="669"/>
        <end position="696"/>
    </location>
</feature>